<dbReference type="RefSeq" id="WP_237384395.1">
    <property type="nucleotide sequence ID" value="NZ_CP071793.1"/>
</dbReference>
<evidence type="ECO:0000256" key="3">
    <source>
        <dbReference type="ARBA" id="ARBA00023015"/>
    </source>
</evidence>
<dbReference type="Gene3D" id="1.10.8.60">
    <property type="match status" value="1"/>
</dbReference>
<dbReference type="InterPro" id="IPR058031">
    <property type="entry name" value="AAA_lid_NorR"/>
</dbReference>
<dbReference type="PANTHER" id="PTHR32071">
    <property type="entry name" value="TRANSCRIPTIONAL REGULATORY PROTEIN"/>
    <property type="match status" value="1"/>
</dbReference>
<organism evidence="7 8">
    <name type="scientific">Sulfidibacter corallicola</name>
    <dbReference type="NCBI Taxonomy" id="2818388"/>
    <lineage>
        <taxon>Bacteria</taxon>
        <taxon>Pseudomonadati</taxon>
        <taxon>Acidobacteriota</taxon>
        <taxon>Holophagae</taxon>
        <taxon>Acanthopleuribacterales</taxon>
        <taxon>Acanthopleuribacteraceae</taxon>
        <taxon>Sulfidibacter</taxon>
    </lineage>
</organism>
<dbReference type="InterPro" id="IPR002078">
    <property type="entry name" value="Sigma_54_int"/>
</dbReference>
<dbReference type="Pfam" id="PF00158">
    <property type="entry name" value="Sigma54_activat"/>
    <property type="match status" value="1"/>
</dbReference>
<dbReference type="FunFam" id="3.40.50.300:FF:000006">
    <property type="entry name" value="DNA-binding transcriptional regulator NtrC"/>
    <property type="match status" value="1"/>
</dbReference>
<keyword evidence="2" id="KW-0067">ATP-binding</keyword>
<dbReference type="InterPro" id="IPR025662">
    <property type="entry name" value="Sigma_54_int_dom_ATP-bd_1"/>
</dbReference>
<evidence type="ECO:0000313" key="8">
    <source>
        <dbReference type="Proteomes" id="UP000663929"/>
    </source>
</evidence>
<proteinExistence type="predicted"/>
<dbReference type="GO" id="GO:0003677">
    <property type="term" value="F:DNA binding"/>
    <property type="evidence" value="ECO:0007669"/>
    <property type="project" value="UniProtKB-KW"/>
</dbReference>
<evidence type="ECO:0000256" key="2">
    <source>
        <dbReference type="ARBA" id="ARBA00022840"/>
    </source>
</evidence>
<keyword evidence="3" id="KW-0805">Transcription regulation</keyword>
<evidence type="ECO:0000256" key="4">
    <source>
        <dbReference type="ARBA" id="ARBA00023125"/>
    </source>
</evidence>
<evidence type="ECO:0000259" key="6">
    <source>
        <dbReference type="PROSITE" id="PS50045"/>
    </source>
</evidence>
<dbReference type="PROSITE" id="PS50045">
    <property type="entry name" value="SIGMA54_INTERACT_4"/>
    <property type="match status" value="1"/>
</dbReference>
<dbReference type="Pfam" id="PF25601">
    <property type="entry name" value="AAA_lid_14"/>
    <property type="match status" value="1"/>
</dbReference>
<dbReference type="InterPro" id="IPR025943">
    <property type="entry name" value="Sigma_54_int_dom_ATP-bd_2"/>
</dbReference>
<dbReference type="SMART" id="SM00382">
    <property type="entry name" value="AAA"/>
    <property type="match status" value="1"/>
</dbReference>
<dbReference type="InterPro" id="IPR003593">
    <property type="entry name" value="AAA+_ATPase"/>
</dbReference>
<dbReference type="Gene3D" id="3.40.50.300">
    <property type="entry name" value="P-loop containing nucleotide triphosphate hydrolases"/>
    <property type="match status" value="1"/>
</dbReference>
<dbReference type="EMBL" id="CP071793">
    <property type="protein sequence ID" value="QTD54299.1"/>
    <property type="molecule type" value="Genomic_DNA"/>
</dbReference>
<dbReference type="GO" id="GO:0005524">
    <property type="term" value="F:ATP binding"/>
    <property type="evidence" value="ECO:0007669"/>
    <property type="project" value="UniProtKB-KW"/>
</dbReference>
<dbReference type="CDD" id="cd00009">
    <property type="entry name" value="AAA"/>
    <property type="match status" value="1"/>
</dbReference>
<accession>A0A8A4TWI0</accession>
<evidence type="ECO:0000256" key="1">
    <source>
        <dbReference type="ARBA" id="ARBA00022741"/>
    </source>
</evidence>
<dbReference type="PROSITE" id="PS00676">
    <property type="entry name" value="SIGMA54_INTERACT_2"/>
    <property type="match status" value="1"/>
</dbReference>
<keyword evidence="1" id="KW-0547">Nucleotide-binding</keyword>
<protein>
    <submittedName>
        <fullName evidence="7">Sigma 54-interacting transcriptional regulator</fullName>
    </submittedName>
</protein>
<keyword evidence="5" id="KW-0804">Transcription</keyword>
<dbReference type="Proteomes" id="UP000663929">
    <property type="component" value="Chromosome"/>
</dbReference>
<evidence type="ECO:0000256" key="5">
    <source>
        <dbReference type="ARBA" id="ARBA00023163"/>
    </source>
</evidence>
<name>A0A8A4TWI0_SULCO</name>
<keyword evidence="8" id="KW-1185">Reference proteome</keyword>
<dbReference type="PROSITE" id="PS00675">
    <property type="entry name" value="SIGMA54_INTERACT_1"/>
    <property type="match status" value="1"/>
</dbReference>
<dbReference type="GO" id="GO:0006355">
    <property type="term" value="P:regulation of DNA-templated transcription"/>
    <property type="evidence" value="ECO:0007669"/>
    <property type="project" value="InterPro"/>
</dbReference>
<reference evidence="7" key="1">
    <citation type="submission" date="2021-03" db="EMBL/GenBank/DDBJ databases">
        <title>Acanthopleuribacteraceae sp. M133.</title>
        <authorList>
            <person name="Wang G."/>
        </authorList>
    </citation>
    <scope>NUCLEOTIDE SEQUENCE</scope>
    <source>
        <strain evidence="7">M133</strain>
    </source>
</reference>
<dbReference type="InterPro" id="IPR027417">
    <property type="entry name" value="P-loop_NTPase"/>
</dbReference>
<dbReference type="InterPro" id="IPR025944">
    <property type="entry name" value="Sigma_54_int_dom_CS"/>
</dbReference>
<feature type="domain" description="Sigma-54 factor interaction" evidence="6">
    <location>
        <begin position="195"/>
        <end position="424"/>
    </location>
</feature>
<dbReference type="PROSITE" id="PS00688">
    <property type="entry name" value="SIGMA54_INTERACT_3"/>
    <property type="match status" value="1"/>
</dbReference>
<keyword evidence="4" id="KW-0238">DNA-binding</keyword>
<dbReference type="KEGG" id="scor:J3U87_17785"/>
<gene>
    <name evidence="7" type="ORF">J3U87_17785</name>
</gene>
<evidence type="ECO:0000313" key="7">
    <source>
        <dbReference type="EMBL" id="QTD54299.1"/>
    </source>
</evidence>
<dbReference type="SUPFAM" id="SSF52540">
    <property type="entry name" value="P-loop containing nucleoside triphosphate hydrolases"/>
    <property type="match status" value="1"/>
</dbReference>
<sequence>MTEQHVKSVKLFFQTFANHLQRIRDDGTDANQAYRAQILLGQLHQFEKSILESDGDLAAEGGDQRAFKALLSLEDCGSLAQWLVAEQNAFPVQAVFFLDSRGIWTLLAGEGPVPDRLRVEEWLTRGRVARLADERPCYTCYLYGQPRLILAFRDADESNASARGQFVHFISRLLPLFIQGRVKDAPSTLGGSTGIIAKDVVFLEVLGLIEKAAKKDVSMLLEGESGTGKEVIANFIHRKSPRATKPLVAVNCAAIPAGLIESELFGHEKGAFTGAYHRQIGRVEEADGGTLFLDEIGEMELAMQAKLLRFLQLHEFHRVGGKQKISVDVRIVAATNRNLKEQVAQGNFREDLYYRLSVMPFTIPPLRDRVDDIVSLSRYFFEKYGESFGIAELDIDPMVFDLLAAYDFPGNVRELENLIQNVLVFAQSEKIKPLHLPESIRGLDPKGMEARDGSGRMRKWQKRSSFGRRFKMRARSRSVDSAVEASAEVPDWMRSIPRDNDELKQLKQDIQNFASDLTLKLEHRFLKNLLDRAEGSMPKASKIGNINRTLLYKMIDRTKHLEEDQADSD</sequence>
<dbReference type="AlphaFoldDB" id="A0A8A4TWI0"/>